<gene>
    <name evidence="2" type="ORF">DFR69_106334</name>
</gene>
<name>A0A317NI02_9NOCA</name>
<reference evidence="2 3" key="1">
    <citation type="submission" date="2018-05" db="EMBL/GenBank/DDBJ databases">
        <title>Genomic Encyclopedia of Type Strains, Phase IV (KMG-IV): sequencing the most valuable type-strain genomes for metagenomic binning, comparative biology and taxonomic classification.</title>
        <authorList>
            <person name="Goeker M."/>
        </authorList>
    </citation>
    <scope>NUCLEOTIDE SEQUENCE [LARGE SCALE GENOMIC DNA]</scope>
    <source>
        <strain evidence="2 3">DSM 44717</strain>
    </source>
</reference>
<dbReference type="Gene3D" id="1.10.10.10">
    <property type="entry name" value="Winged helix-like DNA-binding domain superfamily/Winged helix DNA-binding domain"/>
    <property type="match status" value="1"/>
</dbReference>
<dbReference type="SMART" id="SM00421">
    <property type="entry name" value="HTH_LUXR"/>
    <property type="match status" value="1"/>
</dbReference>
<dbReference type="GO" id="GO:0003677">
    <property type="term" value="F:DNA binding"/>
    <property type="evidence" value="ECO:0007669"/>
    <property type="project" value="InterPro"/>
</dbReference>
<dbReference type="PANTHER" id="PTHR47691:SF3">
    <property type="entry name" value="HTH-TYPE TRANSCRIPTIONAL REGULATOR RV0890C-RELATED"/>
    <property type="match status" value="1"/>
</dbReference>
<accession>A0A317NI02</accession>
<keyword evidence="3" id="KW-1185">Reference proteome</keyword>
<protein>
    <submittedName>
        <fullName evidence="2">Putative ATPase</fullName>
    </submittedName>
</protein>
<dbReference type="PROSITE" id="PS50043">
    <property type="entry name" value="HTH_LUXR_2"/>
    <property type="match status" value="1"/>
</dbReference>
<evidence type="ECO:0000259" key="1">
    <source>
        <dbReference type="PROSITE" id="PS50043"/>
    </source>
</evidence>
<dbReference type="InterPro" id="IPR027417">
    <property type="entry name" value="P-loop_NTPase"/>
</dbReference>
<dbReference type="EMBL" id="QGTL01000006">
    <property type="protein sequence ID" value="PWV74523.1"/>
    <property type="molecule type" value="Genomic_DNA"/>
</dbReference>
<dbReference type="InterPro" id="IPR000792">
    <property type="entry name" value="Tscrpt_reg_LuxR_C"/>
</dbReference>
<dbReference type="SUPFAM" id="SSF52540">
    <property type="entry name" value="P-loop containing nucleoside triphosphate hydrolases"/>
    <property type="match status" value="1"/>
</dbReference>
<feature type="domain" description="HTH luxR-type" evidence="1">
    <location>
        <begin position="711"/>
        <end position="776"/>
    </location>
</feature>
<dbReference type="SUPFAM" id="SSF46894">
    <property type="entry name" value="C-terminal effector domain of the bipartite response regulators"/>
    <property type="match status" value="1"/>
</dbReference>
<evidence type="ECO:0000313" key="2">
    <source>
        <dbReference type="EMBL" id="PWV74523.1"/>
    </source>
</evidence>
<dbReference type="CDD" id="cd06170">
    <property type="entry name" value="LuxR_C_like"/>
    <property type="match status" value="1"/>
</dbReference>
<dbReference type="GO" id="GO:0006355">
    <property type="term" value="P:regulation of DNA-templated transcription"/>
    <property type="evidence" value="ECO:0007669"/>
    <property type="project" value="InterPro"/>
</dbReference>
<proteinExistence type="predicted"/>
<dbReference type="InterPro" id="IPR016032">
    <property type="entry name" value="Sig_transdc_resp-reg_C-effctor"/>
</dbReference>
<dbReference type="RefSeq" id="WP_186817450.1">
    <property type="nucleotide sequence ID" value="NZ_QGTL01000006.1"/>
</dbReference>
<sequence length="796" mass="86865">MYWVRLARLPAGASAASIEEEIAHAVMETDFSPRSGWEAIIGALSGTDGTAEAVLVMDNCEHVLEAVGEVIDQLLAAAPNLSIVATSRGTIGWTDEYRVSVPPLSVDQAVELFRLRSELVGRPSAGLGERELIAEICDHLDNHPLYIRLAAARLTRKPLSMILDELSGEPTDRRMQWSDAPRVGSDTRHRGVRDVVAWSYELCEEPEQILFERMAVFAAGYEPNPEDAAGGAGPDIGADREAIIAVCSDSDDANASSGVTPETIPDLLDRLVDQSLVAIHLTPTTVRYSLLESIRVYAQYRLTQRSHHGMDERARLEHRHLRYYRDKLAAATANWSGPGEREYLDWARAAWGNILTALERSVADPEHAGLALEICWGLLEIRWPFLGCSFREIRLWSDRALAATQQHGAAEAVTGRDRNRELADRRLETIALLTRITICQGAHEDAAAMLDECVRICLGDDVAQADWRAVVGADTELPAAVECAWGFELLIVKGDPRSLSVLERATAKYYAAGNIGRAVAADLFVALAAGVFGSDEAAEQTTARYLERVRDLGASWARSWAQLARAVALTRLGRPNEALRLERAALDDMIGARNRWGELWAIQFRMCTLASIVERLRVSRADRTRVTALSGEIGHLAGGIETVVAETSIDISGMGPFSASTSNAIGIAREALGAQAFAGAVAEGRKLRVDRDELQSLAMGRIPLGRTAPEPGSVWTELSDAESTVAVLAAAGWTNTQIAVRRGSSIRTVDSQVASVLRKLSISAREQIVDLVPRDLRDRVRAEVVRRPGRQPRSAR</sequence>
<evidence type="ECO:0000313" key="3">
    <source>
        <dbReference type="Proteomes" id="UP000246410"/>
    </source>
</evidence>
<dbReference type="AlphaFoldDB" id="A0A317NI02"/>
<dbReference type="InterPro" id="IPR036388">
    <property type="entry name" value="WH-like_DNA-bd_sf"/>
</dbReference>
<dbReference type="PANTHER" id="PTHR47691">
    <property type="entry name" value="REGULATOR-RELATED"/>
    <property type="match status" value="1"/>
</dbReference>
<dbReference type="Pfam" id="PF00196">
    <property type="entry name" value="GerE"/>
    <property type="match status" value="1"/>
</dbReference>
<organism evidence="2 3">
    <name type="scientific">Nocardia neocaledoniensis</name>
    <dbReference type="NCBI Taxonomy" id="236511"/>
    <lineage>
        <taxon>Bacteria</taxon>
        <taxon>Bacillati</taxon>
        <taxon>Actinomycetota</taxon>
        <taxon>Actinomycetes</taxon>
        <taxon>Mycobacteriales</taxon>
        <taxon>Nocardiaceae</taxon>
        <taxon>Nocardia</taxon>
    </lineage>
</organism>
<dbReference type="Proteomes" id="UP000246410">
    <property type="component" value="Unassembled WGS sequence"/>
</dbReference>
<comment type="caution">
    <text evidence="2">The sequence shown here is derived from an EMBL/GenBank/DDBJ whole genome shotgun (WGS) entry which is preliminary data.</text>
</comment>